<feature type="domain" description="Soluble ligand binding" evidence="4">
    <location>
        <begin position="542"/>
        <end position="593"/>
    </location>
</feature>
<keyword evidence="2" id="KW-0472">Membrane</keyword>
<evidence type="ECO:0000256" key="2">
    <source>
        <dbReference type="SAM" id="Phobius"/>
    </source>
</evidence>
<dbReference type="EMBL" id="DTHG01000008">
    <property type="protein sequence ID" value="HGW91074.1"/>
    <property type="molecule type" value="Genomic_DNA"/>
</dbReference>
<sequence length="778" mass="88256">MIGFLLILMLSQTDEQKNIIQQFLMTVPQPQAPTTEEYVPQYTPSALDSAILLRQIKKSNIETMYEKYFSQDTLERWKPYSFYSRDTVKLKQFGYEYFLWNTRREEPPAPFVTEDYVIGPGDQLAVMIWGMVNKNIILKVDNEGKIYLEEVGPIFVWGLKYGDVRELIKKQIRETYSNVSVEVTFASLRRVNVLIIGNLFAPGNYSITPVSTIIYALLRAGGPDKLGTFRNIKVITTTGKETNIDLYDYYVYGKSPKQIQFNDGDIIFVPSIGKVVGVAGAVKRPAIYELKEGEGLKEIMEMCGGLLPEGYVGKITIYGAKEHMKMVVYEKDYNSEEEFRKMIKDVKLNDGDLVYISPIPKVKRNNVSISGNVYYPGDYEITKDLTLKKLLIKAGLKENTYMGRGEVLRYQTDALYNIIPFNIENVLNGKDDTIQLKEWDRVLVWSVDEVMSHPTVYIYGSVNNPGPYTLQPNMTVEDLVFRGHPAPLSEPKETELLRVIKTEEGYKDTLIKLDLTNEEHLKTRLKPLDMIIVKASQYKPSVVTITGEVKFPGSYTIKKNETLRELIERAGGLTENAYLMGLFLSRKSVSMMQKKGTEELIMTAKKDLLSLQSEIMTSKEMTPEELKLKQSLFVQQAKLLEEISKEIVIGRIGLPKNILDVILEDGDSIYIPKISSTVQVIGAVYNSQGIVYYEGLTVSKVIDMAGGFRPDADKSRVYVIRASGETEKRVKKLKPGDTVVVPVRSIVEKPFIEYVKDFSLIIYQLGIAVVAVISLLKR</sequence>
<proteinExistence type="predicted"/>
<feature type="transmembrane region" description="Helical" evidence="2">
    <location>
        <begin position="758"/>
        <end position="776"/>
    </location>
</feature>
<dbReference type="InterPro" id="IPR019554">
    <property type="entry name" value="Soluble_ligand-bd"/>
</dbReference>
<dbReference type="InterPro" id="IPR003715">
    <property type="entry name" value="Poly_export_N"/>
</dbReference>
<dbReference type="SUPFAM" id="SSF142984">
    <property type="entry name" value="Nqo1 middle domain-like"/>
    <property type="match status" value="2"/>
</dbReference>
<dbReference type="AlphaFoldDB" id="A0A7C4UBF8"/>
<keyword evidence="2" id="KW-1133">Transmembrane helix</keyword>
<dbReference type="Pfam" id="PF10531">
    <property type="entry name" value="SLBB"/>
    <property type="match status" value="4"/>
</dbReference>
<dbReference type="PANTHER" id="PTHR33619">
    <property type="entry name" value="POLYSACCHARIDE EXPORT PROTEIN GFCE-RELATED"/>
    <property type="match status" value="1"/>
</dbReference>
<evidence type="ECO:0008006" key="6">
    <source>
        <dbReference type="Google" id="ProtNLM"/>
    </source>
</evidence>
<dbReference type="Pfam" id="PF02563">
    <property type="entry name" value="Poly_export"/>
    <property type="match status" value="1"/>
</dbReference>
<evidence type="ECO:0000259" key="4">
    <source>
        <dbReference type="Pfam" id="PF10531"/>
    </source>
</evidence>
<dbReference type="PANTHER" id="PTHR33619:SF3">
    <property type="entry name" value="POLYSACCHARIDE EXPORT PROTEIN GFCE-RELATED"/>
    <property type="match status" value="1"/>
</dbReference>
<evidence type="ECO:0000313" key="5">
    <source>
        <dbReference type="EMBL" id="HGW91074.1"/>
    </source>
</evidence>
<feature type="domain" description="Polysaccharide export protein N-terminal" evidence="3">
    <location>
        <begin position="113"/>
        <end position="184"/>
    </location>
</feature>
<dbReference type="GO" id="GO:0015159">
    <property type="term" value="F:polysaccharide transmembrane transporter activity"/>
    <property type="evidence" value="ECO:0007669"/>
    <property type="project" value="InterPro"/>
</dbReference>
<keyword evidence="2" id="KW-0812">Transmembrane</keyword>
<comment type="caution">
    <text evidence="5">The sequence shown here is derived from an EMBL/GenBank/DDBJ whole genome shotgun (WGS) entry which is preliminary data.</text>
</comment>
<evidence type="ECO:0000256" key="1">
    <source>
        <dbReference type="ARBA" id="ARBA00022729"/>
    </source>
</evidence>
<keyword evidence="1" id="KW-0732">Signal</keyword>
<protein>
    <recommendedName>
        <fullName evidence="6">Polysaccharide export protein</fullName>
    </recommendedName>
</protein>
<gene>
    <name evidence="5" type="ORF">ENV67_00850</name>
</gene>
<organism evidence="5">
    <name type="scientific">candidate division WOR-3 bacterium</name>
    <dbReference type="NCBI Taxonomy" id="2052148"/>
    <lineage>
        <taxon>Bacteria</taxon>
        <taxon>Bacteria division WOR-3</taxon>
    </lineage>
</organism>
<feature type="domain" description="Soluble ligand binding" evidence="4">
    <location>
        <begin position="275"/>
        <end position="318"/>
    </location>
</feature>
<reference evidence="5" key="1">
    <citation type="journal article" date="2020" name="mSystems">
        <title>Genome- and Community-Level Interaction Insights into Carbon Utilization and Element Cycling Functions of Hydrothermarchaeota in Hydrothermal Sediment.</title>
        <authorList>
            <person name="Zhou Z."/>
            <person name="Liu Y."/>
            <person name="Xu W."/>
            <person name="Pan J."/>
            <person name="Luo Z.H."/>
            <person name="Li M."/>
        </authorList>
    </citation>
    <scope>NUCLEOTIDE SEQUENCE [LARGE SCALE GENOMIC DNA]</scope>
    <source>
        <strain evidence="5">SpSt-780</strain>
    </source>
</reference>
<dbReference type="InterPro" id="IPR049712">
    <property type="entry name" value="Poly_export"/>
</dbReference>
<feature type="domain" description="Soluble ligand binding" evidence="4">
    <location>
        <begin position="456"/>
        <end position="480"/>
    </location>
</feature>
<name>A0A7C4UBF8_UNCW3</name>
<evidence type="ECO:0000259" key="3">
    <source>
        <dbReference type="Pfam" id="PF02563"/>
    </source>
</evidence>
<accession>A0A7C4UBF8</accession>
<feature type="domain" description="Soluble ligand binding" evidence="4">
    <location>
        <begin position="678"/>
        <end position="725"/>
    </location>
</feature>
<dbReference type="Gene3D" id="3.10.560.10">
    <property type="entry name" value="Outer membrane lipoprotein wza domain like"/>
    <property type="match status" value="6"/>
</dbReference>